<dbReference type="FunFam" id="2.30.30.40:FF:000046">
    <property type="entry name" value="Drebrin-like protein isoform B"/>
    <property type="match status" value="1"/>
</dbReference>
<dbReference type="CDD" id="cd11960">
    <property type="entry name" value="SH3_Abp1_eu"/>
    <property type="match status" value="1"/>
</dbReference>
<dbReference type="GO" id="GO:0030427">
    <property type="term" value="C:site of polarized growth"/>
    <property type="evidence" value="ECO:0007669"/>
    <property type="project" value="TreeGrafter"/>
</dbReference>
<dbReference type="PANTHER" id="PTHR10829">
    <property type="entry name" value="CORTACTIN AND DREBRIN"/>
    <property type="match status" value="1"/>
</dbReference>
<dbReference type="GO" id="GO:0030425">
    <property type="term" value="C:dendrite"/>
    <property type="evidence" value="ECO:0007669"/>
    <property type="project" value="TreeGrafter"/>
</dbReference>
<dbReference type="GO" id="GO:0030833">
    <property type="term" value="P:regulation of actin filament polymerization"/>
    <property type="evidence" value="ECO:0007669"/>
    <property type="project" value="TreeGrafter"/>
</dbReference>
<dbReference type="GO" id="GO:0098974">
    <property type="term" value="P:postsynaptic actin cytoskeleton organization"/>
    <property type="evidence" value="ECO:0007669"/>
    <property type="project" value="TreeGrafter"/>
</dbReference>
<dbReference type="InterPro" id="IPR035717">
    <property type="entry name" value="Drebrin-like_SH3"/>
</dbReference>
<dbReference type="Gene3D" id="2.30.30.40">
    <property type="entry name" value="SH3 Domains"/>
    <property type="match status" value="1"/>
</dbReference>
<keyword evidence="4" id="KW-0009">Actin-binding</keyword>
<evidence type="ECO:0000256" key="6">
    <source>
        <dbReference type="PROSITE-ProRule" id="PRU00192"/>
    </source>
</evidence>
<dbReference type="GO" id="GO:0014069">
    <property type="term" value="C:postsynaptic density"/>
    <property type="evidence" value="ECO:0007669"/>
    <property type="project" value="TreeGrafter"/>
</dbReference>
<dbReference type="GO" id="GO:0045773">
    <property type="term" value="P:positive regulation of axon extension"/>
    <property type="evidence" value="ECO:0007669"/>
    <property type="project" value="TreeGrafter"/>
</dbReference>
<comment type="subcellular location">
    <subcellularLocation>
        <location evidence="1">Cytoplasm</location>
        <location evidence="1">Cytoskeleton</location>
    </subcellularLocation>
</comment>
<dbReference type="PROSITE" id="PS50002">
    <property type="entry name" value="SH3"/>
    <property type="match status" value="1"/>
</dbReference>
<dbReference type="InterPro" id="IPR036028">
    <property type="entry name" value="SH3-like_dom_sf"/>
</dbReference>
<dbReference type="AlphaFoldDB" id="A0A8K0P692"/>
<evidence type="ECO:0000256" key="5">
    <source>
        <dbReference type="ARBA" id="ARBA00023212"/>
    </source>
</evidence>
<dbReference type="GO" id="GO:0030864">
    <property type="term" value="C:cortical actin cytoskeleton"/>
    <property type="evidence" value="ECO:0007669"/>
    <property type="project" value="TreeGrafter"/>
</dbReference>
<dbReference type="PRINTS" id="PR00452">
    <property type="entry name" value="SH3DOMAIN"/>
</dbReference>
<dbReference type="Proteomes" id="UP000792457">
    <property type="component" value="Unassembled WGS sequence"/>
</dbReference>
<gene>
    <name evidence="8" type="ORF">J437_LFUL016177</name>
</gene>
<protein>
    <recommendedName>
        <fullName evidence="7">SH3 domain-containing protein</fullName>
    </recommendedName>
</protein>
<keyword evidence="2 6" id="KW-0728">SH3 domain</keyword>
<comment type="caution">
    <text evidence="8">The sequence shown here is derived from an EMBL/GenBank/DDBJ whole genome shotgun (WGS) entry which is preliminary data.</text>
</comment>
<evidence type="ECO:0000256" key="3">
    <source>
        <dbReference type="ARBA" id="ARBA00022490"/>
    </source>
</evidence>
<evidence type="ECO:0000256" key="4">
    <source>
        <dbReference type="ARBA" id="ARBA00023203"/>
    </source>
</evidence>
<reference evidence="8" key="1">
    <citation type="submission" date="2013-04" db="EMBL/GenBank/DDBJ databases">
        <authorList>
            <person name="Qu J."/>
            <person name="Murali S.C."/>
            <person name="Bandaranaike D."/>
            <person name="Bellair M."/>
            <person name="Blankenburg K."/>
            <person name="Chao H."/>
            <person name="Dinh H."/>
            <person name="Doddapaneni H."/>
            <person name="Downs B."/>
            <person name="Dugan-Rocha S."/>
            <person name="Elkadiri S."/>
            <person name="Gnanaolivu R.D."/>
            <person name="Hernandez B."/>
            <person name="Javaid M."/>
            <person name="Jayaseelan J.C."/>
            <person name="Lee S."/>
            <person name="Li M."/>
            <person name="Ming W."/>
            <person name="Munidasa M."/>
            <person name="Muniz J."/>
            <person name="Nguyen L."/>
            <person name="Ongeri F."/>
            <person name="Osuji N."/>
            <person name="Pu L.-L."/>
            <person name="Puazo M."/>
            <person name="Qu C."/>
            <person name="Quiroz J."/>
            <person name="Raj R."/>
            <person name="Weissenberger G."/>
            <person name="Xin Y."/>
            <person name="Zou X."/>
            <person name="Han Y."/>
            <person name="Richards S."/>
            <person name="Worley K."/>
            <person name="Muzny D."/>
            <person name="Gibbs R."/>
        </authorList>
    </citation>
    <scope>NUCLEOTIDE SEQUENCE</scope>
    <source>
        <strain evidence="8">Sampled in the wild</strain>
    </source>
</reference>
<keyword evidence="3" id="KW-0963">Cytoplasm</keyword>
<dbReference type="GO" id="GO:0048812">
    <property type="term" value="P:neuron projection morphogenesis"/>
    <property type="evidence" value="ECO:0007669"/>
    <property type="project" value="TreeGrafter"/>
</dbReference>
<evidence type="ECO:0000259" key="7">
    <source>
        <dbReference type="PROSITE" id="PS50002"/>
    </source>
</evidence>
<name>A0A8K0P692_LADFU</name>
<keyword evidence="9" id="KW-1185">Reference proteome</keyword>
<evidence type="ECO:0000256" key="1">
    <source>
        <dbReference type="ARBA" id="ARBA00004245"/>
    </source>
</evidence>
<evidence type="ECO:0000313" key="8">
    <source>
        <dbReference type="EMBL" id="KAG8232399.1"/>
    </source>
</evidence>
<evidence type="ECO:0000256" key="2">
    <source>
        <dbReference type="ARBA" id="ARBA00022443"/>
    </source>
</evidence>
<dbReference type="SUPFAM" id="SSF50044">
    <property type="entry name" value="SH3-domain"/>
    <property type="match status" value="1"/>
</dbReference>
<dbReference type="GO" id="GO:0045211">
    <property type="term" value="C:postsynaptic membrane"/>
    <property type="evidence" value="ECO:0007669"/>
    <property type="project" value="TreeGrafter"/>
</dbReference>
<keyword evidence="5" id="KW-0206">Cytoskeleton</keyword>
<sequence length="156" mass="16676">METPPLEAGPEIRDPVGALLREQGQGTPAVIPGESPYHQLASQDSSTVLLEAPSAVSVQPQIQNVSQDLVDARPTTEGQEATQFSNGMLDDAVANADYGLTARALYDYQAADATEISFDPNDIITNIDQIDEGWWQGVGPDGSFGLFPANYVELLN</sequence>
<dbReference type="PANTHER" id="PTHR10829:SF25">
    <property type="entry name" value="DREBRIN-LIKE PROTEIN"/>
    <property type="match status" value="1"/>
</dbReference>
<dbReference type="Pfam" id="PF14604">
    <property type="entry name" value="SH3_9"/>
    <property type="match status" value="1"/>
</dbReference>
<dbReference type="GO" id="GO:0051015">
    <property type="term" value="F:actin filament binding"/>
    <property type="evidence" value="ECO:0007669"/>
    <property type="project" value="TreeGrafter"/>
</dbReference>
<feature type="domain" description="SH3" evidence="7">
    <location>
        <begin position="97"/>
        <end position="156"/>
    </location>
</feature>
<reference evidence="8" key="2">
    <citation type="submission" date="2017-10" db="EMBL/GenBank/DDBJ databases">
        <title>Ladona fulva Genome sequencing and assembly.</title>
        <authorList>
            <person name="Murali S."/>
            <person name="Richards S."/>
            <person name="Bandaranaike D."/>
            <person name="Bellair M."/>
            <person name="Blankenburg K."/>
            <person name="Chao H."/>
            <person name="Dinh H."/>
            <person name="Doddapaneni H."/>
            <person name="Dugan-Rocha S."/>
            <person name="Elkadiri S."/>
            <person name="Gnanaolivu R."/>
            <person name="Hernandez B."/>
            <person name="Skinner E."/>
            <person name="Javaid M."/>
            <person name="Lee S."/>
            <person name="Li M."/>
            <person name="Ming W."/>
            <person name="Munidasa M."/>
            <person name="Muniz J."/>
            <person name="Nguyen L."/>
            <person name="Hughes D."/>
            <person name="Osuji N."/>
            <person name="Pu L.-L."/>
            <person name="Puazo M."/>
            <person name="Qu C."/>
            <person name="Quiroz J."/>
            <person name="Raj R."/>
            <person name="Weissenberger G."/>
            <person name="Xin Y."/>
            <person name="Zou X."/>
            <person name="Han Y."/>
            <person name="Worley K."/>
            <person name="Muzny D."/>
            <person name="Gibbs R."/>
        </authorList>
    </citation>
    <scope>NUCLEOTIDE SEQUENCE</scope>
    <source>
        <strain evidence="8">Sampled in the wild</strain>
    </source>
</reference>
<dbReference type="EMBL" id="KZ308616">
    <property type="protein sequence ID" value="KAG8232399.1"/>
    <property type="molecule type" value="Genomic_DNA"/>
</dbReference>
<dbReference type="GO" id="GO:0005884">
    <property type="term" value="C:actin filament"/>
    <property type="evidence" value="ECO:0007669"/>
    <property type="project" value="TreeGrafter"/>
</dbReference>
<accession>A0A8K0P692</accession>
<proteinExistence type="predicted"/>
<organism evidence="8 9">
    <name type="scientific">Ladona fulva</name>
    <name type="common">Scarce chaser dragonfly</name>
    <name type="synonym">Libellula fulva</name>
    <dbReference type="NCBI Taxonomy" id="123851"/>
    <lineage>
        <taxon>Eukaryota</taxon>
        <taxon>Metazoa</taxon>
        <taxon>Ecdysozoa</taxon>
        <taxon>Arthropoda</taxon>
        <taxon>Hexapoda</taxon>
        <taxon>Insecta</taxon>
        <taxon>Pterygota</taxon>
        <taxon>Palaeoptera</taxon>
        <taxon>Odonata</taxon>
        <taxon>Epiprocta</taxon>
        <taxon>Anisoptera</taxon>
        <taxon>Libelluloidea</taxon>
        <taxon>Libellulidae</taxon>
        <taxon>Ladona</taxon>
    </lineage>
</organism>
<evidence type="ECO:0000313" key="9">
    <source>
        <dbReference type="Proteomes" id="UP000792457"/>
    </source>
</evidence>
<dbReference type="InterPro" id="IPR001452">
    <property type="entry name" value="SH3_domain"/>
</dbReference>
<dbReference type="OrthoDB" id="5971719at2759"/>
<dbReference type="GO" id="GO:0030027">
    <property type="term" value="C:lamellipodium"/>
    <property type="evidence" value="ECO:0007669"/>
    <property type="project" value="TreeGrafter"/>
</dbReference>
<dbReference type="SMART" id="SM00326">
    <property type="entry name" value="SH3"/>
    <property type="match status" value="1"/>
</dbReference>